<keyword evidence="3" id="KW-0963">Cytoplasm</keyword>
<protein>
    <recommendedName>
        <fullName evidence="3">dTTP/UTP pyrophosphatase</fullName>
        <shortName evidence="3">dTTPase/UTPase</shortName>
        <ecNumber evidence="3">3.6.1.9</ecNumber>
    </recommendedName>
    <alternativeName>
        <fullName evidence="3">Nucleoside triphosphate pyrophosphatase</fullName>
    </alternativeName>
    <alternativeName>
        <fullName evidence="3">Nucleotide pyrophosphatase</fullName>
        <shortName evidence="3">Nucleotide PPase</shortName>
    </alternativeName>
</protein>
<dbReference type="CDD" id="cd00555">
    <property type="entry name" value="Maf"/>
    <property type="match status" value="1"/>
</dbReference>
<comment type="caution">
    <text evidence="3">Lacks conserved residue(s) required for the propagation of feature annotation.</text>
</comment>
<feature type="site" description="Important for substrate specificity" evidence="3">
    <location>
        <position position="98"/>
    </location>
</feature>
<dbReference type="Gene3D" id="3.90.950.10">
    <property type="match status" value="1"/>
</dbReference>
<feature type="site" description="Important for substrate specificity" evidence="3">
    <location>
        <position position="184"/>
    </location>
</feature>
<dbReference type="GO" id="GO:0005737">
    <property type="term" value="C:cytoplasm"/>
    <property type="evidence" value="ECO:0007669"/>
    <property type="project" value="UniProtKB-SubCell"/>
</dbReference>
<dbReference type="NCBIfam" id="TIGR00172">
    <property type="entry name" value="maf"/>
    <property type="match status" value="1"/>
</dbReference>
<dbReference type="PANTHER" id="PTHR43213">
    <property type="entry name" value="BIFUNCTIONAL DTTP/UTP PYROPHOSPHATASE/METHYLTRANSFERASE PROTEIN-RELATED"/>
    <property type="match status" value="1"/>
</dbReference>
<comment type="subcellular location">
    <subcellularLocation>
        <location evidence="3">Cytoplasm</location>
    </subcellularLocation>
</comment>
<dbReference type="Pfam" id="PF02545">
    <property type="entry name" value="Maf"/>
    <property type="match status" value="1"/>
</dbReference>
<evidence type="ECO:0000256" key="1">
    <source>
        <dbReference type="ARBA" id="ARBA00001968"/>
    </source>
</evidence>
<dbReference type="PIRSF" id="PIRSF006305">
    <property type="entry name" value="Maf"/>
    <property type="match status" value="1"/>
</dbReference>
<comment type="cofactor">
    <cofactor evidence="1 3">
        <name>a divalent metal cation</name>
        <dbReference type="ChEBI" id="CHEBI:60240"/>
    </cofactor>
</comment>
<evidence type="ECO:0000313" key="4">
    <source>
        <dbReference type="EMBL" id="CUN41555.1"/>
    </source>
</evidence>
<dbReference type="InterPro" id="IPR029001">
    <property type="entry name" value="ITPase-like_fam"/>
</dbReference>
<sequence length="222" mass="24823">MERVNESSCIPKRYKVYYDRKEEVIMRKIILASASPRRKELLERAGVDFEVLPASGDENRISDNPGEAVKQLASDKAASVIRTMKDSADGTIVIGSDTVVVFENVILGKPHDTEDAVNTLKKLQANTHQVYTGVSVWEKKEKVWTEHTFYESTDVTFYPVSDEEIREYVATGEPMDKAGSYGIQGLFGIYVKGISGDYNNVVGLPVARLFYEMKKSGINLRG</sequence>
<evidence type="ECO:0000313" key="5">
    <source>
        <dbReference type="Proteomes" id="UP000095645"/>
    </source>
</evidence>
<gene>
    <name evidence="4" type="primary">maf</name>
    <name evidence="4" type="ORF">ERS852476_00033</name>
</gene>
<comment type="similarity">
    <text evidence="3">Belongs to the Maf family. YhdE subfamily.</text>
</comment>
<organism evidence="4 5">
    <name type="scientific">Blautia obeum</name>
    <dbReference type="NCBI Taxonomy" id="40520"/>
    <lineage>
        <taxon>Bacteria</taxon>
        <taxon>Bacillati</taxon>
        <taxon>Bacillota</taxon>
        <taxon>Clostridia</taxon>
        <taxon>Lachnospirales</taxon>
        <taxon>Lachnospiraceae</taxon>
        <taxon>Blautia</taxon>
    </lineage>
</organism>
<dbReference type="EC" id="3.6.1.9" evidence="3"/>
<dbReference type="PANTHER" id="PTHR43213:SF5">
    <property type="entry name" value="BIFUNCTIONAL DTTP_UTP PYROPHOSPHATASE_METHYLTRANSFERASE PROTEIN-RELATED"/>
    <property type="match status" value="1"/>
</dbReference>
<comment type="catalytic activity">
    <reaction evidence="3">
        <text>dTTP + H2O = dTMP + diphosphate + H(+)</text>
        <dbReference type="Rhea" id="RHEA:28534"/>
        <dbReference type="ChEBI" id="CHEBI:15377"/>
        <dbReference type="ChEBI" id="CHEBI:15378"/>
        <dbReference type="ChEBI" id="CHEBI:33019"/>
        <dbReference type="ChEBI" id="CHEBI:37568"/>
        <dbReference type="ChEBI" id="CHEBI:63528"/>
        <dbReference type="EC" id="3.6.1.9"/>
    </reaction>
</comment>
<dbReference type="GO" id="GO:0036218">
    <property type="term" value="F:dTTP diphosphatase activity"/>
    <property type="evidence" value="ECO:0007669"/>
    <property type="project" value="RHEA"/>
</dbReference>
<dbReference type="EMBL" id="CYZP01000001">
    <property type="protein sequence ID" value="CUN41555.1"/>
    <property type="molecule type" value="Genomic_DNA"/>
</dbReference>
<dbReference type="InterPro" id="IPR003697">
    <property type="entry name" value="Maf-like"/>
</dbReference>
<dbReference type="Proteomes" id="UP000095645">
    <property type="component" value="Unassembled WGS sequence"/>
</dbReference>
<dbReference type="GO" id="GO:0036221">
    <property type="term" value="F:UTP diphosphatase activity"/>
    <property type="evidence" value="ECO:0007669"/>
    <property type="project" value="RHEA"/>
</dbReference>
<proteinExistence type="inferred from homology"/>
<keyword evidence="2 3" id="KW-0378">Hydrolase</keyword>
<accession>A0A173WTA9</accession>
<name>A0A173WTA9_9FIRM</name>
<reference evidence="4 5" key="1">
    <citation type="submission" date="2015-09" db="EMBL/GenBank/DDBJ databases">
        <authorList>
            <consortium name="Pathogen Informatics"/>
        </authorList>
    </citation>
    <scope>NUCLEOTIDE SEQUENCE [LARGE SCALE GENOMIC DNA]</scope>
    <source>
        <strain evidence="4 5">2789STDY5834861</strain>
    </source>
</reference>
<dbReference type="HAMAP" id="MF_00528">
    <property type="entry name" value="Maf"/>
    <property type="match status" value="1"/>
</dbReference>
<evidence type="ECO:0000256" key="3">
    <source>
        <dbReference type="HAMAP-Rule" id="MF_00528"/>
    </source>
</evidence>
<feature type="site" description="Important for substrate specificity" evidence="3">
    <location>
        <position position="37"/>
    </location>
</feature>
<feature type="active site" description="Proton acceptor" evidence="3">
    <location>
        <position position="97"/>
    </location>
</feature>
<evidence type="ECO:0000256" key="2">
    <source>
        <dbReference type="ARBA" id="ARBA00022801"/>
    </source>
</evidence>
<dbReference type="GO" id="GO:0009117">
    <property type="term" value="P:nucleotide metabolic process"/>
    <property type="evidence" value="ECO:0007669"/>
    <property type="project" value="UniProtKB-KW"/>
</dbReference>
<keyword evidence="3" id="KW-0546">Nucleotide metabolism</keyword>
<comment type="catalytic activity">
    <reaction evidence="3">
        <text>UTP + H2O = UMP + diphosphate + H(+)</text>
        <dbReference type="Rhea" id="RHEA:29395"/>
        <dbReference type="ChEBI" id="CHEBI:15377"/>
        <dbReference type="ChEBI" id="CHEBI:15378"/>
        <dbReference type="ChEBI" id="CHEBI:33019"/>
        <dbReference type="ChEBI" id="CHEBI:46398"/>
        <dbReference type="ChEBI" id="CHEBI:57865"/>
        <dbReference type="EC" id="3.6.1.9"/>
    </reaction>
</comment>
<comment type="function">
    <text evidence="3">Nucleoside triphosphate pyrophosphatase that hydrolyzes dTTP and UTP. May have a dual role in cell division arrest and in preventing the incorporation of modified nucleotides into cellular nucleic acids.</text>
</comment>
<dbReference type="SUPFAM" id="SSF52972">
    <property type="entry name" value="ITPase-like"/>
    <property type="match status" value="1"/>
</dbReference>
<dbReference type="AlphaFoldDB" id="A0A173WTA9"/>